<dbReference type="GO" id="GO:0003677">
    <property type="term" value="F:DNA binding"/>
    <property type="evidence" value="ECO:0007669"/>
    <property type="project" value="TreeGrafter"/>
</dbReference>
<evidence type="ECO:0000256" key="1">
    <source>
        <dbReference type="ARBA" id="ARBA00004123"/>
    </source>
</evidence>
<dbReference type="GO" id="GO:0043111">
    <property type="term" value="P:replication fork arrest"/>
    <property type="evidence" value="ECO:0007669"/>
    <property type="project" value="TreeGrafter"/>
</dbReference>
<dbReference type="InterPro" id="IPR012923">
    <property type="entry name" value="Csm3"/>
</dbReference>
<feature type="region of interest" description="Disordered" evidence="7">
    <location>
        <begin position="355"/>
        <end position="390"/>
    </location>
</feature>
<dbReference type="Pfam" id="PF07962">
    <property type="entry name" value="Swi3"/>
    <property type="match status" value="1"/>
</dbReference>
<keyword evidence="5 6" id="KW-0131">Cell cycle</keyword>
<keyword evidence="10" id="KW-1185">Reference proteome</keyword>
<feature type="compositionally biased region" description="Acidic residues" evidence="7">
    <location>
        <begin position="380"/>
        <end position="390"/>
    </location>
</feature>
<evidence type="ECO:0000256" key="4">
    <source>
        <dbReference type="ARBA" id="ARBA00023242"/>
    </source>
</evidence>
<feature type="compositionally biased region" description="Basic and acidic residues" evidence="7">
    <location>
        <begin position="119"/>
        <end position="144"/>
    </location>
</feature>
<comment type="function">
    <text evidence="6">Plays an important role in the control of DNA replication and the maintenance of replication fork stability.</text>
</comment>
<feature type="region of interest" description="Disordered" evidence="7">
    <location>
        <begin position="104"/>
        <end position="144"/>
    </location>
</feature>
<dbReference type="GO" id="GO:0031297">
    <property type="term" value="P:replication fork processing"/>
    <property type="evidence" value="ECO:0007669"/>
    <property type="project" value="UniProtKB-UniRule"/>
</dbReference>
<keyword evidence="3 6" id="KW-0227">DNA damage</keyword>
<evidence type="ECO:0000313" key="9">
    <source>
        <dbReference type="EMBL" id="KAF9483760.1"/>
    </source>
</evidence>
<organism evidence="9 10">
    <name type="scientific">Pholiota conissans</name>
    <dbReference type="NCBI Taxonomy" id="109636"/>
    <lineage>
        <taxon>Eukaryota</taxon>
        <taxon>Fungi</taxon>
        <taxon>Dikarya</taxon>
        <taxon>Basidiomycota</taxon>
        <taxon>Agaricomycotina</taxon>
        <taxon>Agaricomycetes</taxon>
        <taxon>Agaricomycetidae</taxon>
        <taxon>Agaricales</taxon>
        <taxon>Agaricineae</taxon>
        <taxon>Strophariaceae</taxon>
        <taxon>Pholiota</taxon>
    </lineage>
</organism>
<evidence type="ECO:0000256" key="6">
    <source>
        <dbReference type="RuleBase" id="RU366049"/>
    </source>
</evidence>
<dbReference type="OrthoDB" id="437078at2759"/>
<accession>A0A9P6D573</accession>
<reference evidence="9" key="1">
    <citation type="submission" date="2020-11" db="EMBL/GenBank/DDBJ databases">
        <authorList>
            <consortium name="DOE Joint Genome Institute"/>
            <person name="Ahrendt S."/>
            <person name="Riley R."/>
            <person name="Andreopoulos W."/>
            <person name="Labutti K."/>
            <person name="Pangilinan J."/>
            <person name="Ruiz-Duenas F.J."/>
            <person name="Barrasa J.M."/>
            <person name="Sanchez-Garcia M."/>
            <person name="Camarero S."/>
            <person name="Miyauchi S."/>
            <person name="Serrano A."/>
            <person name="Linde D."/>
            <person name="Babiker R."/>
            <person name="Drula E."/>
            <person name="Ayuso-Fernandez I."/>
            <person name="Pacheco R."/>
            <person name="Padilla G."/>
            <person name="Ferreira P."/>
            <person name="Barriuso J."/>
            <person name="Kellner H."/>
            <person name="Castanera R."/>
            <person name="Alfaro M."/>
            <person name="Ramirez L."/>
            <person name="Pisabarro A.G."/>
            <person name="Kuo A."/>
            <person name="Tritt A."/>
            <person name="Lipzen A."/>
            <person name="He G."/>
            <person name="Yan M."/>
            <person name="Ng V."/>
            <person name="Cullen D."/>
            <person name="Martin F."/>
            <person name="Rosso M.-N."/>
            <person name="Henrissat B."/>
            <person name="Hibbett D."/>
            <person name="Martinez A.T."/>
            <person name="Grigoriev I.V."/>
        </authorList>
    </citation>
    <scope>NUCLEOTIDE SEQUENCE</scope>
    <source>
        <strain evidence="9">CIRM-BRFM 674</strain>
    </source>
</reference>
<dbReference type="Proteomes" id="UP000807469">
    <property type="component" value="Unassembled WGS sequence"/>
</dbReference>
<dbReference type="PANTHER" id="PTHR13220:SF11">
    <property type="entry name" value="TIMELESS-INTERACTING PROTEIN"/>
    <property type="match status" value="1"/>
</dbReference>
<evidence type="ECO:0000256" key="3">
    <source>
        <dbReference type="ARBA" id="ARBA00022763"/>
    </source>
</evidence>
<dbReference type="GO" id="GO:0031298">
    <property type="term" value="C:replication fork protection complex"/>
    <property type="evidence" value="ECO:0007669"/>
    <property type="project" value="TreeGrafter"/>
</dbReference>
<feature type="domain" description="Chromosome segregation in meiosis protein 3" evidence="8">
    <location>
        <begin position="148"/>
        <end position="229"/>
    </location>
</feature>
<comment type="similarity">
    <text evidence="2 6">Belongs to the CSM3 family.</text>
</comment>
<comment type="caution">
    <text evidence="9">The sequence shown here is derived from an EMBL/GenBank/DDBJ whole genome shotgun (WGS) entry which is preliminary data.</text>
</comment>
<feature type="compositionally biased region" description="Low complexity" evidence="7">
    <location>
        <begin position="266"/>
        <end position="288"/>
    </location>
</feature>
<feature type="region of interest" description="Disordered" evidence="7">
    <location>
        <begin position="235"/>
        <end position="288"/>
    </location>
</feature>
<comment type="subcellular location">
    <subcellularLocation>
        <location evidence="1 6">Nucleus</location>
    </subcellularLocation>
</comment>
<dbReference type="EMBL" id="MU155150">
    <property type="protein sequence ID" value="KAF9483760.1"/>
    <property type="molecule type" value="Genomic_DNA"/>
</dbReference>
<dbReference type="GO" id="GO:0000076">
    <property type="term" value="P:DNA replication checkpoint signaling"/>
    <property type="evidence" value="ECO:0007669"/>
    <property type="project" value="UniProtKB-UniRule"/>
</dbReference>
<sequence length="390" mass="43664">MDSSLDSIWDDPAFQNSPKRALAADDQDEILPRSSKRPRSSLFYSDSDESAGPSNITAPPPPELDMDALFAEFDDDDLSLQPLPARIDEEAAIRQAEARYRNKLALTPHQILPSSSPSRDVDKRTGTKSVNRNDKGDDEKKTRRKFFKLDENRLMSPNGFPELIKMTRDFKIKGKGHEATDLNRILQTYQYWTHRLYPKTQFHDTVERIEKLCHSRRMNVALSVWRDEAHGITNRRKTMEDESDHNEVNDNVGRDIQMDTDDHQPRPQSASSMPSSRASSPPATSAAESEVLLQPRVAALIAPSQHGEEEEEAFWRSLDEVGSHTSGAHAPAAASAAVPQLSMDDDEEMWDIINEVEQSAAKPSNLSPPSLAASAGVDTDPADDWDDMYL</sequence>
<dbReference type="InterPro" id="IPR040038">
    <property type="entry name" value="TIPIN/Csm3/Swi3"/>
</dbReference>
<feature type="region of interest" description="Disordered" evidence="7">
    <location>
        <begin position="1"/>
        <end position="66"/>
    </location>
</feature>
<dbReference type="AlphaFoldDB" id="A0A9P6D573"/>
<feature type="compositionally biased region" description="Basic and acidic residues" evidence="7">
    <location>
        <begin position="237"/>
        <end position="265"/>
    </location>
</feature>
<evidence type="ECO:0000256" key="2">
    <source>
        <dbReference type="ARBA" id="ARBA00006075"/>
    </source>
</evidence>
<dbReference type="PANTHER" id="PTHR13220">
    <property type="entry name" value="TIMELESS INTERACTING-RELATED"/>
    <property type="match status" value="1"/>
</dbReference>
<feature type="compositionally biased region" description="Low complexity" evidence="7">
    <location>
        <begin position="359"/>
        <end position="375"/>
    </location>
</feature>
<keyword evidence="4 6" id="KW-0539">Nucleus</keyword>
<protein>
    <recommendedName>
        <fullName evidence="6">Chromosome segregation in meiosis protein</fullName>
    </recommendedName>
</protein>
<evidence type="ECO:0000259" key="8">
    <source>
        <dbReference type="Pfam" id="PF07962"/>
    </source>
</evidence>
<name>A0A9P6D573_9AGAR</name>
<proteinExistence type="inferred from homology"/>
<evidence type="ECO:0000313" key="10">
    <source>
        <dbReference type="Proteomes" id="UP000807469"/>
    </source>
</evidence>
<gene>
    <name evidence="9" type="ORF">BDN70DRAFT_873360</name>
</gene>
<evidence type="ECO:0000256" key="5">
    <source>
        <dbReference type="ARBA" id="ARBA00023306"/>
    </source>
</evidence>
<evidence type="ECO:0000256" key="7">
    <source>
        <dbReference type="SAM" id="MobiDB-lite"/>
    </source>
</evidence>
<dbReference type="GO" id="GO:0006974">
    <property type="term" value="P:DNA damage response"/>
    <property type="evidence" value="ECO:0007669"/>
    <property type="project" value="UniProtKB-KW"/>
</dbReference>